<protein>
    <recommendedName>
        <fullName evidence="16">Peptidoglycan D,D-transpeptidase FtsI</fullName>
        <ecNumber evidence="16">3.4.16.4</ecNumber>
    </recommendedName>
    <alternativeName>
        <fullName evidence="16">Penicillin-binding protein 3</fullName>
        <shortName evidence="16">PBP-3</shortName>
    </alternativeName>
</protein>
<dbReference type="GO" id="GO:0005886">
    <property type="term" value="C:plasma membrane"/>
    <property type="evidence" value="ECO:0007669"/>
    <property type="project" value="UniProtKB-SubCell"/>
</dbReference>
<feature type="transmembrane region" description="Helical" evidence="16">
    <location>
        <begin position="21"/>
        <end position="42"/>
    </location>
</feature>
<evidence type="ECO:0000256" key="3">
    <source>
        <dbReference type="ARBA" id="ARBA00022519"/>
    </source>
</evidence>
<evidence type="ECO:0000256" key="14">
    <source>
        <dbReference type="ARBA" id="ARBA00023306"/>
    </source>
</evidence>
<evidence type="ECO:0000256" key="11">
    <source>
        <dbReference type="ARBA" id="ARBA00022989"/>
    </source>
</evidence>
<comment type="catalytic activity">
    <reaction evidence="16">
        <text>Preferential cleavage: (Ac)2-L-Lys-D-Ala-|-D-Ala. Also transpeptidation of peptidyl-alanyl moieties that are N-acyl substituents of D-alanine.</text>
        <dbReference type="EC" id="3.4.16.4"/>
    </reaction>
</comment>
<evidence type="ECO:0000256" key="1">
    <source>
        <dbReference type="ARBA" id="ARBA00004370"/>
    </source>
</evidence>
<keyword evidence="12 16" id="KW-0472">Membrane</keyword>
<dbReference type="KEGG" id="asem:NNL22_12500"/>
<keyword evidence="3 16" id="KW-0997">Cell inner membrane</keyword>
<evidence type="ECO:0000256" key="15">
    <source>
        <dbReference type="ARBA" id="ARBA00023316"/>
    </source>
</evidence>
<evidence type="ECO:0000259" key="17">
    <source>
        <dbReference type="Pfam" id="PF00905"/>
    </source>
</evidence>
<keyword evidence="6 16" id="KW-0645">Protease</keyword>
<dbReference type="GO" id="GO:0043093">
    <property type="term" value="P:FtsZ-dependent cytokinesis"/>
    <property type="evidence" value="ECO:0007669"/>
    <property type="project" value="UniProtKB-UniRule"/>
</dbReference>
<evidence type="ECO:0000313" key="20">
    <source>
        <dbReference type="Proteomes" id="UP001164472"/>
    </source>
</evidence>
<evidence type="ECO:0000256" key="6">
    <source>
        <dbReference type="ARBA" id="ARBA00022670"/>
    </source>
</evidence>
<dbReference type="AlphaFoldDB" id="A0A9E8HG87"/>
<evidence type="ECO:0000256" key="13">
    <source>
        <dbReference type="ARBA" id="ARBA00023210"/>
    </source>
</evidence>
<evidence type="ECO:0000256" key="5">
    <source>
        <dbReference type="ARBA" id="ARBA00022645"/>
    </source>
</evidence>
<keyword evidence="7 16" id="KW-0812">Transmembrane</keyword>
<dbReference type="GO" id="GO:0009002">
    <property type="term" value="F:serine-type D-Ala-D-Ala carboxypeptidase activity"/>
    <property type="evidence" value="ECO:0007669"/>
    <property type="project" value="UniProtKB-UniRule"/>
</dbReference>
<keyword evidence="11 16" id="KW-1133">Transmembrane helix</keyword>
<keyword evidence="14 16" id="KW-0131">Cell cycle</keyword>
<dbReference type="Gene3D" id="3.90.1310.10">
    <property type="entry name" value="Penicillin-binding protein 2a (Domain 2)"/>
    <property type="match status" value="1"/>
</dbReference>
<organism evidence="19 20">
    <name type="scientific">Alkalimarinus sediminis</name>
    <dbReference type="NCBI Taxonomy" id="1632866"/>
    <lineage>
        <taxon>Bacteria</taxon>
        <taxon>Pseudomonadati</taxon>
        <taxon>Pseudomonadota</taxon>
        <taxon>Gammaproteobacteria</taxon>
        <taxon>Alteromonadales</taxon>
        <taxon>Alteromonadaceae</taxon>
        <taxon>Alkalimarinus</taxon>
    </lineage>
</organism>
<keyword evidence="13 16" id="KW-0717">Septation</keyword>
<gene>
    <name evidence="16" type="primary">ftsI</name>
    <name evidence="19" type="ORF">NNL22_12500</name>
</gene>
<evidence type="ECO:0000256" key="2">
    <source>
        <dbReference type="ARBA" id="ARBA00022475"/>
    </source>
</evidence>
<dbReference type="SUPFAM" id="SSF56601">
    <property type="entry name" value="beta-lactamase/transpeptidase-like"/>
    <property type="match status" value="1"/>
</dbReference>
<dbReference type="PANTHER" id="PTHR30627">
    <property type="entry name" value="PEPTIDOGLYCAN D,D-TRANSPEPTIDASE"/>
    <property type="match status" value="1"/>
</dbReference>
<sequence length="590" mass="64730">MSGKADASNQQKHDEQGIAMWRFWFVVSVLLCAVLVLLYRAVELQVVDQQFLKGQGDARTIRHEKIDAHRGMITDRFGEPLAVSTPVETVWANPQVMEYDAEDLEDLAKVLEVSESWLAKRIGKNKSREFIYLKRKIAPAQAKRVLALKLPGVYSRREYKRFYPAGEVASHVVGFTNIDEMGQEGVELAYDEWLVGHPGKKRVLKDRRGSVVKDLDLVRDAQPGRSLSLSLDMRVQYLAYRELKAAVTAHKAKAGSMVILDVATGEVLAMVNQPSYNPNNRSKLSTSALRNRAITDVFEPGSTVKPVTIAAALETGKYYPATKIDTAPGYFRVGRKAIRDHRDYGVIDLSTIIAKSSNVGTSKIALDLSGEVVWDMFYRLGFGQATGTGFPGESIGLLRNPAKWRPIEVATMSYGYGVSVNALQLAQMYMVLGNDGEKPPVSLLKVEGDVLTENVMDSSVAKNVRLMLQKVVEKGGTGTRARVATYDVGGKSGTVHSVGSNGYEDSQYKALFAGVAPIDNPRVAAVVVIDGPQGQEYYGGEVAAPIFSRVMSGAMRLLNVTPDNLPLMADQQSIYSQERANSTNNSREKG</sequence>
<accession>A0A9E8HG87</accession>
<dbReference type="Proteomes" id="UP001164472">
    <property type="component" value="Chromosome"/>
</dbReference>
<dbReference type="GO" id="GO:0071555">
    <property type="term" value="P:cell wall organization"/>
    <property type="evidence" value="ECO:0007669"/>
    <property type="project" value="UniProtKB-KW"/>
</dbReference>
<comment type="function">
    <text evidence="16">Catalyzes cross-linking of the peptidoglycan cell wall at the division septum.</text>
</comment>
<dbReference type="InterPro" id="IPR036138">
    <property type="entry name" value="PBP_dimer_sf"/>
</dbReference>
<keyword evidence="2 16" id="KW-1003">Cell membrane</keyword>
<dbReference type="EMBL" id="CP101527">
    <property type="protein sequence ID" value="UZW73854.1"/>
    <property type="molecule type" value="Genomic_DNA"/>
</dbReference>
<name>A0A9E8HG87_9ALTE</name>
<comment type="similarity">
    <text evidence="16">Belongs to the transpeptidase family. FtsI subfamily.</text>
</comment>
<dbReference type="InterPro" id="IPR005311">
    <property type="entry name" value="PBP_dimer"/>
</dbReference>
<evidence type="ECO:0000256" key="8">
    <source>
        <dbReference type="ARBA" id="ARBA00022801"/>
    </source>
</evidence>
<dbReference type="GO" id="GO:0009252">
    <property type="term" value="P:peptidoglycan biosynthetic process"/>
    <property type="evidence" value="ECO:0007669"/>
    <property type="project" value="UniProtKB-UniRule"/>
</dbReference>
<dbReference type="InterPro" id="IPR012338">
    <property type="entry name" value="Beta-lactam/transpept-like"/>
</dbReference>
<evidence type="ECO:0000256" key="4">
    <source>
        <dbReference type="ARBA" id="ARBA00022618"/>
    </source>
</evidence>
<keyword evidence="20" id="KW-1185">Reference proteome</keyword>
<keyword evidence="4 16" id="KW-0132">Cell division</keyword>
<dbReference type="InterPro" id="IPR037532">
    <property type="entry name" value="FtsI_transpept"/>
</dbReference>
<feature type="active site" description="Acyl-ester intermediate" evidence="16">
    <location>
        <position position="302"/>
    </location>
</feature>
<dbReference type="PANTHER" id="PTHR30627:SF1">
    <property type="entry name" value="PEPTIDOGLYCAN D,D-TRANSPEPTIDASE FTSI"/>
    <property type="match status" value="1"/>
</dbReference>
<dbReference type="RefSeq" id="WP_251809994.1">
    <property type="nucleotide sequence ID" value="NZ_CP101527.1"/>
</dbReference>
<dbReference type="Gene3D" id="3.30.450.330">
    <property type="match status" value="1"/>
</dbReference>
<dbReference type="InterPro" id="IPR001460">
    <property type="entry name" value="PCN-bd_Tpept"/>
</dbReference>
<comment type="pathway">
    <text evidence="16">Cell wall biogenesis; peptidoglycan biosynthesis.</text>
</comment>
<keyword evidence="5 16" id="KW-0121">Carboxypeptidase</keyword>
<dbReference type="GO" id="GO:0006508">
    <property type="term" value="P:proteolysis"/>
    <property type="evidence" value="ECO:0007669"/>
    <property type="project" value="UniProtKB-KW"/>
</dbReference>
<keyword evidence="8 16" id="KW-0378">Hydrolase</keyword>
<keyword evidence="15 16" id="KW-0961">Cell wall biogenesis/degradation</keyword>
<dbReference type="HAMAP" id="MF_02080">
    <property type="entry name" value="FtsI_transpept"/>
    <property type="match status" value="1"/>
</dbReference>
<keyword evidence="10 16" id="KW-0573">Peptidoglycan synthesis</keyword>
<evidence type="ECO:0000256" key="7">
    <source>
        <dbReference type="ARBA" id="ARBA00022692"/>
    </source>
</evidence>
<dbReference type="EC" id="3.4.16.4" evidence="16"/>
<dbReference type="GO" id="GO:0008955">
    <property type="term" value="F:peptidoglycan glycosyltransferase activity"/>
    <property type="evidence" value="ECO:0007669"/>
    <property type="project" value="InterPro"/>
</dbReference>
<evidence type="ECO:0000256" key="16">
    <source>
        <dbReference type="HAMAP-Rule" id="MF_02080"/>
    </source>
</evidence>
<evidence type="ECO:0000256" key="12">
    <source>
        <dbReference type="ARBA" id="ARBA00023136"/>
    </source>
</evidence>
<dbReference type="Pfam" id="PF00905">
    <property type="entry name" value="Transpeptidase"/>
    <property type="match status" value="1"/>
</dbReference>
<dbReference type="GO" id="GO:0008360">
    <property type="term" value="P:regulation of cell shape"/>
    <property type="evidence" value="ECO:0007669"/>
    <property type="project" value="UniProtKB-KW"/>
</dbReference>
<dbReference type="GO" id="GO:0000917">
    <property type="term" value="P:division septum assembly"/>
    <property type="evidence" value="ECO:0007669"/>
    <property type="project" value="UniProtKB-KW"/>
</dbReference>
<dbReference type="GO" id="GO:0008658">
    <property type="term" value="F:penicillin binding"/>
    <property type="evidence" value="ECO:0007669"/>
    <property type="project" value="InterPro"/>
</dbReference>
<evidence type="ECO:0000313" key="19">
    <source>
        <dbReference type="EMBL" id="UZW73854.1"/>
    </source>
</evidence>
<reference evidence="19" key="1">
    <citation type="submission" date="2022-07" db="EMBL/GenBank/DDBJ databases">
        <title>Alkalimarinus sp. nov., isolated from gut of a Alitta virens.</title>
        <authorList>
            <person name="Yang A.I."/>
            <person name="Shin N.-R."/>
        </authorList>
    </citation>
    <scope>NUCLEOTIDE SEQUENCE</scope>
    <source>
        <strain evidence="19">FA028</strain>
    </source>
</reference>
<comment type="subcellular location">
    <subcellularLocation>
        <location evidence="16">Cell inner membrane</location>
        <topology evidence="16">Single-pass membrane protein</topology>
    </subcellularLocation>
    <subcellularLocation>
        <location evidence="1">Membrane</location>
    </subcellularLocation>
</comment>
<dbReference type="SUPFAM" id="SSF56519">
    <property type="entry name" value="Penicillin binding protein dimerisation domain"/>
    <property type="match status" value="1"/>
</dbReference>
<dbReference type="InterPro" id="IPR050515">
    <property type="entry name" value="Beta-lactam/transpept"/>
</dbReference>
<keyword evidence="9 16" id="KW-0133">Cell shape</keyword>
<evidence type="ECO:0000256" key="10">
    <source>
        <dbReference type="ARBA" id="ARBA00022984"/>
    </source>
</evidence>
<feature type="domain" description="Penicillin-binding protein transpeptidase" evidence="17">
    <location>
        <begin position="255"/>
        <end position="551"/>
    </location>
</feature>
<dbReference type="Gene3D" id="3.40.710.10">
    <property type="entry name" value="DD-peptidase/beta-lactamase superfamily"/>
    <property type="match status" value="1"/>
</dbReference>
<evidence type="ECO:0000256" key="9">
    <source>
        <dbReference type="ARBA" id="ARBA00022960"/>
    </source>
</evidence>
<dbReference type="Pfam" id="PF03717">
    <property type="entry name" value="PBP_dimer"/>
    <property type="match status" value="1"/>
</dbReference>
<feature type="domain" description="Penicillin-binding protein dimerisation" evidence="18">
    <location>
        <begin position="66"/>
        <end position="214"/>
    </location>
</feature>
<proteinExistence type="inferred from homology"/>
<evidence type="ECO:0000259" key="18">
    <source>
        <dbReference type="Pfam" id="PF03717"/>
    </source>
</evidence>